<evidence type="ECO:0000259" key="1">
    <source>
        <dbReference type="Pfam" id="PF00586"/>
    </source>
</evidence>
<feature type="domain" description="PurM-like N-terminal" evidence="1">
    <location>
        <begin position="36"/>
        <end position="138"/>
    </location>
</feature>
<evidence type="ECO:0000313" key="3">
    <source>
        <dbReference type="Proteomes" id="UP001596328"/>
    </source>
</evidence>
<dbReference type="Pfam" id="PF00586">
    <property type="entry name" value="AIRS"/>
    <property type="match status" value="1"/>
</dbReference>
<protein>
    <submittedName>
        <fullName evidence="2">AIR synthase related protein</fullName>
    </submittedName>
</protein>
<accession>A0ABD5S2P5</accession>
<evidence type="ECO:0000313" key="2">
    <source>
        <dbReference type="EMBL" id="MFC6725964.1"/>
    </source>
</evidence>
<keyword evidence="3" id="KW-1185">Reference proteome</keyword>
<name>A0ABD5S2P5_9EURY</name>
<feature type="non-terminal residue" evidence="2">
    <location>
        <position position="151"/>
    </location>
</feature>
<dbReference type="InterPro" id="IPR016188">
    <property type="entry name" value="PurM-like_N"/>
</dbReference>
<dbReference type="PANTHER" id="PTHR30303:SF4">
    <property type="entry name" value="HYDROGENASE EXPRESSION_FORMATION PROTEIN HYPE"/>
    <property type="match status" value="1"/>
</dbReference>
<dbReference type="InterPro" id="IPR011854">
    <property type="entry name" value="HypE"/>
</dbReference>
<organism evidence="2 3">
    <name type="scientific">Halobium palmae</name>
    <dbReference type="NCBI Taxonomy" id="1776492"/>
    <lineage>
        <taxon>Archaea</taxon>
        <taxon>Methanobacteriati</taxon>
        <taxon>Methanobacteriota</taxon>
        <taxon>Stenosarchaea group</taxon>
        <taxon>Halobacteria</taxon>
        <taxon>Halobacteriales</taxon>
        <taxon>Haloferacaceae</taxon>
        <taxon>Halobium</taxon>
    </lineage>
</organism>
<dbReference type="AlphaFoldDB" id="A0ABD5S2P5"/>
<dbReference type="SUPFAM" id="SSF55326">
    <property type="entry name" value="PurM N-terminal domain-like"/>
    <property type="match status" value="1"/>
</dbReference>
<reference evidence="2 3" key="1">
    <citation type="journal article" date="2019" name="Int. J. Syst. Evol. Microbiol.">
        <title>The Global Catalogue of Microorganisms (GCM) 10K type strain sequencing project: providing services to taxonomists for standard genome sequencing and annotation.</title>
        <authorList>
            <consortium name="The Broad Institute Genomics Platform"/>
            <consortium name="The Broad Institute Genome Sequencing Center for Infectious Disease"/>
            <person name="Wu L."/>
            <person name="Ma J."/>
        </authorList>
    </citation>
    <scope>NUCLEOTIDE SEQUENCE [LARGE SCALE GENOMIC DNA]</scope>
    <source>
        <strain evidence="2 3">NBRC 111368</strain>
    </source>
</reference>
<gene>
    <name evidence="2" type="ORF">ACFQE1_16650</name>
</gene>
<comment type="caution">
    <text evidence="2">The sequence shown here is derived from an EMBL/GenBank/DDBJ whole genome shotgun (WGS) entry which is preliminary data.</text>
</comment>
<dbReference type="Gene3D" id="3.30.1330.10">
    <property type="entry name" value="PurM-like, N-terminal domain"/>
    <property type="match status" value="1"/>
</dbReference>
<dbReference type="PANTHER" id="PTHR30303">
    <property type="entry name" value="HYDROGENASE ISOENZYMES FORMATION PROTEIN HYPE"/>
    <property type="match status" value="1"/>
</dbReference>
<proteinExistence type="predicted"/>
<dbReference type="Proteomes" id="UP001596328">
    <property type="component" value="Unassembled WGS sequence"/>
</dbReference>
<sequence length="151" mass="16219">MSDLGKVDRAFFDDLIYPNLGASRDDVTLEPQHGVDFGAIDVGGRSVVLATDPVFVMPSLGFERAAWFAFHVLVSDVAVSGLPPTHLAVDLNLPPEITDEQFRTLWETFDREARDLGVSVVTGHTARYAGCNYPMVGGATALAVGDPDDVV</sequence>
<dbReference type="InterPro" id="IPR036921">
    <property type="entry name" value="PurM-like_N_sf"/>
</dbReference>
<dbReference type="EMBL" id="JBHSWU010000803">
    <property type="protein sequence ID" value="MFC6725964.1"/>
    <property type="molecule type" value="Genomic_DNA"/>
</dbReference>